<evidence type="ECO:0000256" key="1">
    <source>
        <dbReference type="PIRSR" id="PIRSR600250-50"/>
    </source>
</evidence>
<dbReference type="GO" id="GO:0006508">
    <property type="term" value="P:proteolysis"/>
    <property type="evidence" value="ECO:0007669"/>
    <property type="project" value="InterPro"/>
</dbReference>
<dbReference type="KEGG" id="hfv:R50_2683"/>
<gene>
    <name evidence="2" type="ORF">R50_2683</name>
</gene>
<protein>
    <submittedName>
        <fullName evidence="2">Uncharacterized protein</fullName>
    </submittedName>
</protein>
<dbReference type="InterPro" id="IPR000250">
    <property type="entry name" value="Peptidase_G1"/>
</dbReference>
<dbReference type="CDD" id="cd13426">
    <property type="entry name" value="Peptidase_G1"/>
    <property type="match status" value="1"/>
</dbReference>
<dbReference type="Gene3D" id="2.60.120.700">
    <property type="entry name" value="Peptidase G1"/>
    <property type="match status" value="1"/>
</dbReference>
<evidence type="ECO:0000313" key="3">
    <source>
        <dbReference type="Proteomes" id="UP000503399"/>
    </source>
</evidence>
<dbReference type="Proteomes" id="UP000503399">
    <property type="component" value="Chromosome"/>
</dbReference>
<dbReference type="EMBL" id="LR778114">
    <property type="protein sequence ID" value="CAB1130172.1"/>
    <property type="molecule type" value="Genomic_DNA"/>
</dbReference>
<dbReference type="PANTHER" id="PTHR37536:SF1">
    <property type="entry name" value="ASPERGILLOPEPSIN, PUTAITVE (AFU_ORTHOLOGUE AFUA_7G01200)"/>
    <property type="match status" value="1"/>
</dbReference>
<dbReference type="Pfam" id="PF01828">
    <property type="entry name" value="Peptidase_A4"/>
    <property type="match status" value="1"/>
</dbReference>
<dbReference type="InterPro" id="IPR038656">
    <property type="entry name" value="Peptidase_G1_sf"/>
</dbReference>
<proteinExistence type="predicted"/>
<name>A0A6F8ZKN6_9FIRM</name>
<dbReference type="PANTHER" id="PTHR37536">
    <property type="entry name" value="PUTATIVE (AFU_ORTHOLOGUE AFUA_3G02970)-RELATED"/>
    <property type="match status" value="1"/>
</dbReference>
<evidence type="ECO:0000313" key="2">
    <source>
        <dbReference type="EMBL" id="CAB1130172.1"/>
    </source>
</evidence>
<dbReference type="GO" id="GO:0070007">
    <property type="term" value="F:glutamic-type endopeptidase activity"/>
    <property type="evidence" value="ECO:0007669"/>
    <property type="project" value="InterPro"/>
</dbReference>
<sequence length="329" mass="34477">MRGKWLMGAGLVVLSLGIGAALGNAAARWVESRAQTVLPPAPPPSLPLRALSPLAGAEASRNWSGYVAHGQNVEAVQARWRVPVASTPGSVAVWVGIGGVTTRRLLQAGTLTQYGPVGSSTMLWIEGLPRGMEPVLDGLSPGETVRVVIRRTAPGQWAVALAAGGQHHTYTIRYHLPPGPDTAEWVVEDPYRPHQGFVRLTDFSPVQLSGASAVAAPAPGAPEETVVPPGPGTVPILMNRNATILASPHPTGTGSFTVYRTDGSALAGMPAVPTTPLTPVPPAPSWTGGGWRSRLSGGAPAFWDRLYAAWQQAVANLLARVLAWWQRLG</sequence>
<organism evidence="2 3">
    <name type="scientific">Candidatus Hydrogenisulfobacillus filiaventi</name>
    <dbReference type="NCBI Taxonomy" id="2707344"/>
    <lineage>
        <taxon>Bacteria</taxon>
        <taxon>Bacillati</taxon>
        <taxon>Bacillota</taxon>
        <taxon>Clostridia</taxon>
        <taxon>Eubacteriales</taxon>
        <taxon>Clostridiales Family XVII. Incertae Sedis</taxon>
        <taxon>Candidatus Hydrogenisulfobacillus</taxon>
    </lineage>
</organism>
<dbReference type="SUPFAM" id="SSF49899">
    <property type="entry name" value="Concanavalin A-like lectins/glucanases"/>
    <property type="match status" value="1"/>
</dbReference>
<keyword evidence="3" id="KW-1185">Reference proteome</keyword>
<accession>A0A6F8ZKN6</accession>
<dbReference type="AlphaFoldDB" id="A0A6F8ZKN6"/>
<reference evidence="2 3" key="1">
    <citation type="submission" date="2020-02" db="EMBL/GenBank/DDBJ databases">
        <authorList>
            <person name="Hogendoorn C."/>
        </authorList>
    </citation>
    <scope>NUCLEOTIDE SEQUENCE [LARGE SCALE GENOMIC DNA]</scope>
    <source>
        <strain evidence="2">R501</strain>
    </source>
</reference>
<feature type="active site" description="Proton acceptor" evidence="1">
    <location>
        <position position="188"/>
    </location>
</feature>
<dbReference type="InterPro" id="IPR013320">
    <property type="entry name" value="ConA-like_dom_sf"/>
</dbReference>